<feature type="region of interest" description="Disordered" evidence="1">
    <location>
        <begin position="39"/>
        <end position="77"/>
    </location>
</feature>
<dbReference type="RefSeq" id="WP_126619988.1">
    <property type="nucleotide sequence ID" value="NZ_CP034563.1"/>
</dbReference>
<evidence type="ECO:0000313" key="3">
    <source>
        <dbReference type="Proteomes" id="UP000267268"/>
    </source>
</evidence>
<gene>
    <name evidence="2" type="ORF">EI427_24385</name>
</gene>
<dbReference type="KEGG" id="fll:EI427_24385"/>
<proteinExistence type="predicted"/>
<sequence>MLRQHAFISISVILLLFNLNFSKVSNSFFNTAIVENSVPQEVKKDKDKDKKQEKTKTPPKKSTDKKSVEKKEKKTSTVSYPTLLEVIRGQNNESINTK</sequence>
<dbReference type="Proteomes" id="UP000267268">
    <property type="component" value="Chromosome 2"/>
</dbReference>
<dbReference type="AlphaFoldDB" id="A0A3S9PB67"/>
<accession>A0A3S9PB67</accession>
<feature type="compositionally biased region" description="Basic and acidic residues" evidence="1">
    <location>
        <begin position="41"/>
        <end position="75"/>
    </location>
</feature>
<reference evidence="2 3" key="1">
    <citation type="submission" date="2018-12" db="EMBL/GenBank/DDBJ databases">
        <title>Flammeovirga pectinis sp. nov., isolated from the gut of the Korean scallop, Patinopecten yessoensis.</title>
        <authorList>
            <person name="Bae J.-W."/>
            <person name="Jeong Y.-S."/>
            <person name="Kang W."/>
        </authorList>
    </citation>
    <scope>NUCLEOTIDE SEQUENCE [LARGE SCALE GENOMIC DNA]</scope>
    <source>
        <strain evidence="2 3">L12M1</strain>
    </source>
</reference>
<organism evidence="2 3">
    <name type="scientific">Flammeovirga pectinis</name>
    <dbReference type="NCBI Taxonomy" id="2494373"/>
    <lineage>
        <taxon>Bacteria</taxon>
        <taxon>Pseudomonadati</taxon>
        <taxon>Bacteroidota</taxon>
        <taxon>Cytophagia</taxon>
        <taxon>Cytophagales</taxon>
        <taxon>Flammeovirgaceae</taxon>
        <taxon>Flammeovirga</taxon>
    </lineage>
</organism>
<dbReference type="EMBL" id="CP034563">
    <property type="protein sequence ID" value="AZQ65353.1"/>
    <property type="molecule type" value="Genomic_DNA"/>
</dbReference>
<protein>
    <submittedName>
        <fullName evidence="2">Uncharacterized protein</fullName>
    </submittedName>
</protein>
<keyword evidence="3" id="KW-1185">Reference proteome</keyword>
<evidence type="ECO:0000256" key="1">
    <source>
        <dbReference type="SAM" id="MobiDB-lite"/>
    </source>
</evidence>
<evidence type="ECO:0000313" key="2">
    <source>
        <dbReference type="EMBL" id="AZQ65353.1"/>
    </source>
</evidence>
<name>A0A3S9PB67_9BACT</name>